<evidence type="ECO:0000313" key="1">
    <source>
        <dbReference type="EMBL" id="SVB65747.1"/>
    </source>
</evidence>
<gene>
    <name evidence="1" type="ORF">METZ01_LOCUS218601</name>
</gene>
<sequence>GGGDFIVEFLPETWMTVDYAKM</sequence>
<proteinExistence type="predicted"/>
<accession>A0A382FU84</accession>
<name>A0A382FU84_9ZZZZ</name>
<protein>
    <submittedName>
        <fullName evidence="1">Uncharacterized protein</fullName>
    </submittedName>
</protein>
<feature type="non-terminal residue" evidence="1">
    <location>
        <position position="1"/>
    </location>
</feature>
<dbReference type="AlphaFoldDB" id="A0A382FU84"/>
<reference evidence="1" key="1">
    <citation type="submission" date="2018-05" db="EMBL/GenBank/DDBJ databases">
        <authorList>
            <person name="Lanie J.A."/>
            <person name="Ng W.-L."/>
            <person name="Kazmierczak K.M."/>
            <person name="Andrzejewski T.M."/>
            <person name="Davidsen T.M."/>
            <person name="Wayne K.J."/>
            <person name="Tettelin H."/>
            <person name="Glass J.I."/>
            <person name="Rusch D."/>
            <person name="Podicherti R."/>
            <person name="Tsui H.-C.T."/>
            <person name="Winkler M.E."/>
        </authorList>
    </citation>
    <scope>NUCLEOTIDE SEQUENCE</scope>
</reference>
<organism evidence="1">
    <name type="scientific">marine metagenome</name>
    <dbReference type="NCBI Taxonomy" id="408172"/>
    <lineage>
        <taxon>unclassified sequences</taxon>
        <taxon>metagenomes</taxon>
        <taxon>ecological metagenomes</taxon>
    </lineage>
</organism>
<dbReference type="EMBL" id="UINC01051504">
    <property type="protein sequence ID" value="SVB65747.1"/>
    <property type="molecule type" value="Genomic_DNA"/>
</dbReference>